<dbReference type="PANTHER" id="PTHR43791:SF70">
    <property type="entry name" value="MAJOR FACILITATOR SUPERFAMILY (MFS) PROFILE DOMAIN-CONTAINING PROTEIN"/>
    <property type="match status" value="1"/>
</dbReference>
<dbReference type="InterPro" id="IPR011701">
    <property type="entry name" value="MFS"/>
</dbReference>
<dbReference type="Gene3D" id="1.20.1250.20">
    <property type="entry name" value="MFS general substrate transporter like domains"/>
    <property type="match status" value="1"/>
</dbReference>
<dbReference type="GO" id="GO:0005886">
    <property type="term" value="C:plasma membrane"/>
    <property type="evidence" value="ECO:0007669"/>
    <property type="project" value="UniProtKB-SubCell"/>
</dbReference>
<reference evidence="10 11" key="1">
    <citation type="submission" date="2018-06" db="EMBL/GenBank/DDBJ databases">
        <authorList>
            <consortium name="Pathogen Informatics"/>
            <person name="Doyle S."/>
        </authorList>
    </citation>
    <scope>NUCLEOTIDE SEQUENCE [LARGE SCALE GENOMIC DNA]</scope>
    <source>
        <strain evidence="10 11">NCTC8258</strain>
    </source>
</reference>
<evidence type="ECO:0000256" key="1">
    <source>
        <dbReference type="ARBA" id="ARBA00004429"/>
    </source>
</evidence>
<keyword evidence="7 8" id="KW-0472">Membrane</keyword>
<feature type="domain" description="Major facilitator superfamily (MFS) profile" evidence="9">
    <location>
        <begin position="1"/>
        <end position="103"/>
    </location>
</feature>
<evidence type="ECO:0000313" key="11">
    <source>
        <dbReference type="Proteomes" id="UP000255509"/>
    </source>
</evidence>
<keyword evidence="6 8" id="KW-1133">Transmembrane helix</keyword>
<keyword evidence="5 8" id="KW-0812">Transmembrane</keyword>
<evidence type="ECO:0000259" key="9">
    <source>
        <dbReference type="PROSITE" id="PS50850"/>
    </source>
</evidence>
<name>A0A379W4G9_SALET</name>
<dbReference type="GO" id="GO:0022857">
    <property type="term" value="F:transmembrane transporter activity"/>
    <property type="evidence" value="ECO:0007669"/>
    <property type="project" value="InterPro"/>
</dbReference>
<evidence type="ECO:0000256" key="2">
    <source>
        <dbReference type="ARBA" id="ARBA00022448"/>
    </source>
</evidence>
<organism evidence="10 11">
    <name type="scientific">Salmonella enterica I</name>
    <dbReference type="NCBI Taxonomy" id="59201"/>
    <lineage>
        <taxon>Bacteria</taxon>
        <taxon>Pseudomonadati</taxon>
        <taxon>Pseudomonadota</taxon>
        <taxon>Gammaproteobacteria</taxon>
        <taxon>Enterobacterales</taxon>
        <taxon>Enterobacteriaceae</taxon>
        <taxon>Salmonella</taxon>
    </lineage>
</organism>
<comment type="subcellular location">
    <subcellularLocation>
        <location evidence="1">Cell inner membrane</location>
        <topology evidence="1">Multi-pass membrane protein</topology>
    </subcellularLocation>
</comment>
<evidence type="ECO:0000256" key="3">
    <source>
        <dbReference type="ARBA" id="ARBA00022475"/>
    </source>
</evidence>
<evidence type="ECO:0000256" key="4">
    <source>
        <dbReference type="ARBA" id="ARBA00022519"/>
    </source>
</evidence>
<dbReference type="InterPro" id="IPR036259">
    <property type="entry name" value="MFS_trans_sf"/>
</dbReference>
<evidence type="ECO:0000256" key="5">
    <source>
        <dbReference type="ARBA" id="ARBA00022692"/>
    </source>
</evidence>
<dbReference type="PROSITE" id="PS50850">
    <property type="entry name" value="MFS"/>
    <property type="match status" value="1"/>
</dbReference>
<feature type="transmembrane region" description="Helical" evidence="8">
    <location>
        <begin position="41"/>
        <end position="69"/>
    </location>
</feature>
<proteinExistence type="predicted"/>
<dbReference type="AlphaFoldDB" id="A0A379W4G9"/>
<dbReference type="EMBL" id="UGXS01000004">
    <property type="protein sequence ID" value="SUH13536.1"/>
    <property type="molecule type" value="Genomic_DNA"/>
</dbReference>
<sequence length="103" mass="11312">MMKELHFDEQQYSWVVSAFQLCYTIAQPITGYLMDVIGLKIGFFIFALLWSLINMAHALAGGWISLAFLRGLMGLTEASAIPAGLKPAPNGSRRKNAVLRGPV</sequence>
<dbReference type="InterPro" id="IPR020846">
    <property type="entry name" value="MFS_dom"/>
</dbReference>
<dbReference type="Pfam" id="PF07690">
    <property type="entry name" value="MFS_1"/>
    <property type="match status" value="1"/>
</dbReference>
<evidence type="ECO:0000256" key="8">
    <source>
        <dbReference type="SAM" id="Phobius"/>
    </source>
</evidence>
<keyword evidence="4" id="KW-0997">Cell inner membrane</keyword>
<keyword evidence="2" id="KW-0813">Transport</keyword>
<evidence type="ECO:0000256" key="7">
    <source>
        <dbReference type="ARBA" id="ARBA00023136"/>
    </source>
</evidence>
<keyword evidence="3" id="KW-1003">Cell membrane</keyword>
<gene>
    <name evidence="10" type="primary">exuT_1</name>
    <name evidence="10" type="ORF">NCTC8258_01179</name>
</gene>
<dbReference type="PANTHER" id="PTHR43791">
    <property type="entry name" value="PERMEASE-RELATED"/>
    <property type="match status" value="1"/>
</dbReference>
<accession>A0A379W4G9</accession>
<feature type="transmembrane region" description="Helical" evidence="8">
    <location>
        <begin position="12"/>
        <end position="29"/>
    </location>
</feature>
<evidence type="ECO:0000313" key="10">
    <source>
        <dbReference type="EMBL" id="SUH13536.1"/>
    </source>
</evidence>
<protein>
    <submittedName>
        <fullName evidence="10">Hexuronate transporter</fullName>
    </submittedName>
</protein>
<evidence type="ECO:0000256" key="6">
    <source>
        <dbReference type="ARBA" id="ARBA00022989"/>
    </source>
</evidence>
<dbReference type="Proteomes" id="UP000255509">
    <property type="component" value="Unassembled WGS sequence"/>
</dbReference>
<dbReference type="SUPFAM" id="SSF103473">
    <property type="entry name" value="MFS general substrate transporter"/>
    <property type="match status" value="1"/>
</dbReference>